<feature type="transmembrane region" description="Helical" evidence="12">
    <location>
        <begin position="256"/>
        <end position="278"/>
    </location>
</feature>
<gene>
    <name evidence="13" type="ORF">ACFSB2_10780</name>
</gene>
<name>A0ABW4JFW0_9BACL</name>
<feature type="transmembrane region" description="Helical" evidence="12">
    <location>
        <begin position="7"/>
        <end position="25"/>
    </location>
</feature>
<dbReference type="InterPro" id="IPR003780">
    <property type="entry name" value="COX15/CtaA_fam"/>
</dbReference>
<feature type="transmembrane region" description="Helical" evidence="12">
    <location>
        <begin position="284"/>
        <end position="306"/>
    </location>
</feature>
<evidence type="ECO:0000256" key="10">
    <source>
        <dbReference type="ARBA" id="ARBA00023157"/>
    </source>
</evidence>
<comment type="subcellular location">
    <subcellularLocation>
        <location evidence="1">Membrane</location>
        <topology evidence="1">Multi-pass membrane protein</topology>
    </subcellularLocation>
</comment>
<dbReference type="PANTHER" id="PTHR35457">
    <property type="entry name" value="HEME A SYNTHASE"/>
    <property type="match status" value="1"/>
</dbReference>
<comment type="pathway">
    <text evidence="11">Porphyrin-containing compound metabolism.</text>
</comment>
<evidence type="ECO:0000256" key="11">
    <source>
        <dbReference type="ARBA" id="ARBA00023444"/>
    </source>
</evidence>
<feature type="transmembrane region" description="Helical" evidence="12">
    <location>
        <begin position="226"/>
        <end position="244"/>
    </location>
</feature>
<evidence type="ECO:0000313" key="14">
    <source>
        <dbReference type="Proteomes" id="UP001597079"/>
    </source>
</evidence>
<feature type="transmembrane region" description="Helical" evidence="12">
    <location>
        <begin position="177"/>
        <end position="196"/>
    </location>
</feature>
<feature type="transmembrane region" description="Helical" evidence="12">
    <location>
        <begin position="65"/>
        <end position="85"/>
    </location>
</feature>
<sequence length="333" mass="37159">MPRTRRWGLVAFVLGILATIQTLIVNTMGFIDADTGSAFGCGHQWLTCNGQWIPTAWALTTLIEFSHRVGVPILTMLLLAVALLAGIRYRKWIEIPILAAISLFFVLLEAFLGAMAVVFEEPPAVIATHFGVSLLAFSSVLLLTVNIWRAERVRQASYEEQAALPLRSELPQRGFRLLVWLVLPYIYLEMYLGAFISSTNTGVDFRGIPIPTERINAPHFAFFLDWMHRSSALILVLWILAIFAQALNMRRQRLDLFRGSVIALVFVGLQALSGFYLVASHVTLLAFLSHVTVVTGLFGILCFLAFQTLPSVKRELTDQLTPPGSARDKRSRT</sequence>
<evidence type="ECO:0000256" key="5">
    <source>
        <dbReference type="ARBA" id="ARBA00022989"/>
    </source>
</evidence>
<keyword evidence="2" id="KW-1003">Cell membrane</keyword>
<dbReference type="InterPro" id="IPR050450">
    <property type="entry name" value="COX15/CtaA_HemeA_synthase"/>
</dbReference>
<comment type="caution">
    <text evidence="13">The sequence shown here is derived from an EMBL/GenBank/DDBJ whole genome shotgun (WGS) entry which is preliminary data.</text>
</comment>
<evidence type="ECO:0000313" key="13">
    <source>
        <dbReference type="EMBL" id="MFD1675177.1"/>
    </source>
</evidence>
<feature type="transmembrane region" description="Helical" evidence="12">
    <location>
        <begin position="97"/>
        <end position="119"/>
    </location>
</feature>
<evidence type="ECO:0000256" key="4">
    <source>
        <dbReference type="ARBA" id="ARBA00022723"/>
    </source>
</evidence>
<keyword evidence="3 12" id="KW-0812">Transmembrane</keyword>
<reference evidence="14" key="1">
    <citation type="journal article" date="2019" name="Int. J. Syst. Evol. Microbiol.">
        <title>The Global Catalogue of Microorganisms (GCM) 10K type strain sequencing project: providing services to taxonomists for standard genome sequencing and annotation.</title>
        <authorList>
            <consortium name="The Broad Institute Genomics Platform"/>
            <consortium name="The Broad Institute Genome Sequencing Center for Infectious Disease"/>
            <person name="Wu L."/>
            <person name="Ma J."/>
        </authorList>
    </citation>
    <scope>NUCLEOTIDE SEQUENCE [LARGE SCALE GENOMIC DNA]</scope>
    <source>
        <strain evidence="14">CGMCC 1.12286</strain>
    </source>
</reference>
<dbReference type="EMBL" id="JBHUCX010000027">
    <property type="protein sequence ID" value="MFD1675177.1"/>
    <property type="molecule type" value="Genomic_DNA"/>
</dbReference>
<protein>
    <submittedName>
        <fullName evidence="13">Heme A synthase</fullName>
    </submittedName>
</protein>
<keyword evidence="6" id="KW-0560">Oxidoreductase</keyword>
<keyword evidence="9 12" id="KW-0472">Membrane</keyword>
<dbReference type="Proteomes" id="UP001597079">
    <property type="component" value="Unassembled WGS sequence"/>
</dbReference>
<dbReference type="Pfam" id="PF02628">
    <property type="entry name" value="COX15-CtaA"/>
    <property type="match status" value="1"/>
</dbReference>
<dbReference type="PANTHER" id="PTHR35457:SF1">
    <property type="entry name" value="HEME A SYNTHASE"/>
    <property type="match status" value="1"/>
</dbReference>
<accession>A0ABW4JFW0</accession>
<keyword evidence="10" id="KW-1015">Disulfide bond</keyword>
<organism evidence="13 14">
    <name type="scientific">Alicyclobacillus fodiniaquatilis</name>
    <dbReference type="NCBI Taxonomy" id="1661150"/>
    <lineage>
        <taxon>Bacteria</taxon>
        <taxon>Bacillati</taxon>
        <taxon>Bacillota</taxon>
        <taxon>Bacilli</taxon>
        <taxon>Bacillales</taxon>
        <taxon>Alicyclobacillaceae</taxon>
        <taxon>Alicyclobacillus</taxon>
    </lineage>
</organism>
<feature type="transmembrane region" description="Helical" evidence="12">
    <location>
        <begin position="125"/>
        <end position="148"/>
    </location>
</feature>
<evidence type="ECO:0000256" key="9">
    <source>
        <dbReference type="ARBA" id="ARBA00023136"/>
    </source>
</evidence>
<evidence type="ECO:0000256" key="2">
    <source>
        <dbReference type="ARBA" id="ARBA00022475"/>
    </source>
</evidence>
<keyword evidence="7" id="KW-0408">Iron</keyword>
<dbReference type="RefSeq" id="WP_377943050.1">
    <property type="nucleotide sequence ID" value="NZ_JBHUCX010000027.1"/>
</dbReference>
<evidence type="ECO:0000256" key="12">
    <source>
        <dbReference type="SAM" id="Phobius"/>
    </source>
</evidence>
<keyword evidence="8" id="KW-0350">Heme biosynthesis</keyword>
<keyword evidence="5 12" id="KW-1133">Transmembrane helix</keyword>
<keyword evidence="4" id="KW-0479">Metal-binding</keyword>
<evidence type="ECO:0000256" key="1">
    <source>
        <dbReference type="ARBA" id="ARBA00004141"/>
    </source>
</evidence>
<evidence type="ECO:0000256" key="6">
    <source>
        <dbReference type="ARBA" id="ARBA00023002"/>
    </source>
</evidence>
<proteinExistence type="predicted"/>
<evidence type="ECO:0000256" key="3">
    <source>
        <dbReference type="ARBA" id="ARBA00022692"/>
    </source>
</evidence>
<evidence type="ECO:0000256" key="7">
    <source>
        <dbReference type="ARBA" id="ARBA00023004"/>
    </source>
</evidence>
<keyword evidence="14" id="KW-1185">Reference proteome</keyword>
<evidence type="ECO:0000256" key="8">
    <source>
        <dbReference type="ARBA" id="ARBA00023133"/>
    </source>
</evidence>